<proteinExistence type="predicted"/>
<dbReference type="Pfam" id="PF12747">
    <property type="entry name" value="DdrB"/>
    <property type="match status" value="1"/>
</dbReference>
<dbReference type="Proteomes" id="UP001328733">
    <property type="component" value="Unassembled WGS sequence"/>
</dbReference>
<organism evidence="1 2">
    <name type="scientific">Pannus brasiliensis CCIBt3594</name>
    <dbReference type="NCBI Taxonomy" id="1427578"/>
    <lineage>
        <taxon>Bacteria</taxon>
        <taxon>Bacillati</taxon>
        <taxon>Cyanobacteriota</taxon>
        <taxon>Cyanophyceae</taxon>
        <taxon>Oscillatoriophycideae</taxon>
        <taxon>Chroococcales</taxon>
        <taxon>Microcystaceae</taxon>
        <taxon>Pannus</taxon>
    </lineage>
</organism>
<accession>A0AAW9QZW7</accession>
<sequence length="145" mass="16639">MANNTNTEILLARLIGVIDRLDKNLDRIATALEKSIPEKPAPNYRLNIDKFPTFDWSSIDAVVEKGDKYGASIVLWDGKRFARRSPDNSYGTDIWFSRACGRQPDGRVKYERLITFSKPEEKKIRAIWQSQRFAPSREAEDAIGY</sequence>
<dbReference type="RefSeq" id="WP_332867637.1">
    <property type="nucleotide sequence ID" value="NZ_JBAFSM010000078.1"/>
</dbReference>
<gene>
    <name evidence="1" type="ORF">V0288_23760</name>
</gene>
<keyword evidence="2" id="KW-1185">Reference proteome</keyword>
<dbReference type="AlphaFoldDB" id="A0AAW9QZW7"/>
<dbReference type="InterPro" id="IPR024305">
    <property type="entry name" value="ssDNA-bd_DdrB-like"/>
</dbReference>
<comment type="caution">
    <text evidence="1">The sequence shown here is derived from an EMBL/GenBank/DDBJ whole genome shotgun (WGS) entry which is preliminary data.</text>
</comment>
<name>A0AAW9QZW7_9CHRO</name>
<protein>
    <submittedName>
        <fullName evidence="1">Single-stranded DNA-binding protein</fullName>
    </submittedName>
</protein>
<evidence type="ECO:0000313" key="2">
    <source>
        <dbReference type="Proteomes" id="UP001328733"/>
    </source>
</evidence>
<evidence type="ECO:0000313" key="1">
    <source>
        <dbReference type="EMBL" id="MEG3440167.1"/>
    </source>
</evidence>
<dbReference type="EMBL" id="JBAFSM010000078">
    <property type="protein sequence ID" value="MEG3440167.1"/>
    <property type="molecule type" value="Genomic_DNA"/>
</dbReference>
<dbReference type="GO" id="GO:0003677">
    <property type="term" value="F:DNA binding"/>
    <property type="evidence" value="ECO:0007669"/>
    <property type="project" value="UniProtKB-KW"/>
</dbReference>
<keyword evidence="1" id="KW-0238">DNA-binding</keyword>
<reference evidence="1 2" key="1">
    <citation type="submission" date="2024-01" db="EMBL/GenBank/DDBJ databases">
        <title>Genomic insights into the taxonomy and metabolism of the cyanobacterium Pannus brasiliensis CCIBt3594.</title>
        <authorList>
            <person name="Machado M."/>
            <person name="Botero N.B."/>
            <person name="Andreote A.P.D."/>
            <person name="Feitosa A.M.T."/>
            <person name="Popin R."/>
            <person name="Sivonen K."/>
            <person name="Fiore M.F."/>
        </authorList>
    </citation>
    <scope>NUCLEOTIDE SEQUENCE [LARGE SCALE GENOMIC DNA]</scope>
    <source>
        <strain evidence="1 2">CCIBt3594</strain>
    </source>
</reference>